<keyword evidence="2" id="KW-1185">Reference proteome</keyword>
<reference evidence="2" key="1">
    <citation type="submission" date="2016-10" db="EMBL/GenBank/DDBJ databases">
        <authorList>
            <person name="Varghese N."/>
            <person name="Submissions S."/>
        </authorList>
    </citation>
    <scope>NUCLEOTIDE SEQUENCE [LARGE SCALE GENOMIC DNA]</scope>
    <source>
        <strain evidence="2">DSM 11526</strain>
    </source>
</reference>
<dbReference type="OrthoDB" id="7055621at2"/>
<evidence type="ECO:0000313" key="1">
    <source>
        <dbReference type="EMBL" id="SEA14285.1"/>
    </source>
</evidence>
<protein>
    <submittedName>
        <fullName evidence="1">Uncharacterized protein</fullName>
    </submittedName>
</protein>
<dbReference type="EMBL" id="FNRJ01000001">
    <property type="protein sequence ID" value="SEA14285.1"/>
    <property type="molecule type" value="Genomic_DNA"/>
</dbReference>
<organism evidence="1 2">
    <name type="scientific">Marinobacterium iners DSM 11526</name>
    <dbReference type="NCBI Taxonomy" id="1122198"/>
    <lineage>
        <taxon>Bacteria</taxon>
        <taxon>Pseudomonadati</taxon>
        <taxon>Pseudomonadota</taxon>
        <taxon>Gammaproteobacteria</taxon>
        <taxon>Oceanospirillales</taxon>
        <taxon>Oceanospirillaceae</taxon>
        <taxon>Marinobacterium</taxon>
    </lineage>
</organism>
<dbReference type="STRING" id="1122198.SAMN02745729_101574"/>
<accession>A0A1H3YRX1</accession>
<evidence type="ECO:0000313" key="2">
    <source>
        <dbReference type="Proteomes" id="UP000242469"/>
    </source>
</evidence>
<sequence length="456" mass="50335">MRKLGTGVVVLILIAAASYGFYWYQVKSKADELSQQMAPFAEVSYGSVYAHPDGTVGVNNLVISPRQMHAPVSIDAVRIRAGNPLFFLFGGDAPPEQLNVSLKRMRQGLDSELFRMAQQQSDLMLESNPLYVSPNALGCGNVRQFDINTMKRMGFSEMLMDINLDYRGDNQARKVHLDLFVDIQDLAETRMEMAISADPSQLQNPMMASGNARLETLSFSYADQGYNQRRDRFCAAESGIKPDEYRQQHRQLFVQWLNASGVELPDSLLTAYFDLQQPDADMALSLRPVGGVGAAELMMQDPMTVLQSLNLQFSINGKPLALDGINWPELMTGLAMADNPGRIESGAEPEEDAAVAEAEAELSGGVEALQAAASGSAPGQRVRKRPVIKRYQPTPLAELPAYLGSPVRIFTYFGNDVEGQLVHADGQGVRVIQRLKQGVAEYPLENDRIQQAEVWR</sequence>
<gene>
    <name evidence="1" type="ORF">SAMN02745729_101574</name>
</gene>
<name>A0A1H3YRX1_9GAMM</name>
<dbReference type="AlphaFoldDB" id="A0A1H3YRX1"/>
<dbReference type="RefSeq" id="WP_091822718.1">
    <property type="nucleotide sequence ID" value="NZ_FNRJ01000001.1"/>
</dbReference>
<dbReference type="Proteomes" id="UP000242469">
    <property type="component" value="Unassembled WGS sequence"/>
</dbReference>
<proteinExistence type="predicted"/>